<evidence type="ECO:0000256" key="1">
    <source>
        <dbReference type="SAM" id="Phobius"/>
    </source>
</evidence>
<dbReference type="PANTHER" id="PTHR21530">
    <property type="entry name" value="PHEROMONE SHUTDOWN PROTEIN"/>
    <property type="match status" value="1"/>
</dbReference>
<evidence type="ECO:0000313" key="2">
    <source>
        <dbReference type="EMBL" id="MFC5628930.1"/>
    </source>
</evidence>
<proteinExistence type="predicted"/>
<dbReference type="Proteomes" id="UP001596143">
    <property type="component" value="Unassembled WGS sequence"/>
</dbReference>
<protein>
    <submittedName>
        <fullName evidence="2">TraB/GumN family protein</fullName>
    </submittedName>
</protein>
<organism evidence="2 3">
    <name type="scientific">Aliibacillus thermotolerans</name>
    <dbReference type="NCBI Taxonomy" id="1834418"/>
    <lineage>
        <taxon>Bacteria</taxon>
        <taxon>Bacillati</taxon>
        <taxon>Bacillota</taxon>
        <taxon>Bacilli</taxon>
        <taxon>Bacillales</taxon>
        <taxon>Bacillaceae</taxon>
        <taxon>Aliibacillus</taxon>
    </lineage>
</organism>
<dbReference type="CDD" id="cd14726">
    <property type="entry name" value="TraB_PrgY-like"/>
    <property type="match status" value="1"/>
</dbReference>
<dbReference type="InterPro" id="IPR002816">
    <property type="entry name" value="TraB/PrgY/GumN_fam"/>
</dbReference>
<dbReference type="InterPro" id="IPR005230">
    <property type="entry name" value="TraB_bac"/>
</dbReference>
<dbReference type="PANTHER" id="PTHR21530:SF7">
    <property type="entry name" value="TRAB DOMAIN-CONTAINING PROTEIN"/>
    <property type="match status" value="1"/>
</dbReference>
<keyword evidence="1" id="KW-0812">Transmembrane</keyword>
<keyword evidence="3" id="KW-1185">Reference proteome</keyword>
<reference evidence="3" key="1">
    <citation type="journal article" date="2019" name="Int. J. Syst. Evol. Microbiol.">
        <title>The Global Catalogue of Microorganisms (GCM) 10K type strain sequencing project: providing services to taxonomists for standard genome sequencing and annotation.</title>
        <authorList>
            <consortium name="The Broad Institute Genomics Platform"/>
            <consortium name="The Broad Institute Genome Sequencing Center for Infectious Disease"/>
            <person name="Wu L."/>
            <person name="Ma J."/>
        </authorList>
    </citation>
    <scope>NUCLEOTIDE SEQUENCE [LARGE SCALE GENOMIC DNA]</scope>
    <source>
        <strain evidence="3">CGMCC 1.15790</strain>
    </source>
</reference>
<evidence type="ECO:0000313" key="3">
    <source>
        <dbReference type="Proteomes" id="UP001596143"/>
    </source>
</evidence>
<feature type="transmembrane region" description="Helical" evidence="1">
    <location>
        <begin position="253"/>
        <end position="271"/>
    </location>
</feature>
<sequence length="396" mass="44348">MTRENESITRLYKDGKEIILIGTAHVSRESAELVKAVIEEEKPDTVCIELDKQRYEAMMEGNKWEEMDIFQVMKEKKATLLLMNLALSSFQKRMANEFGIKPGQEMFQAIESAEAVGSELVLADRNIQVTFQRLWKGVGWSGRAKLMAQLFYSIFSNEKISEEELERLKSEDMLNGMLQEMTQSFPRLKTYLIDERDQYLADNIKQASGEKVVAVVGAAHVPGIIEEMKKEKEARQMTEELAKPPSTSYWPKIIAWAIPIIILSLIVYTFYSNPTVGLQQMISWLLWNGSLAAIGAAAAFAHPLAIVTAFIAAPITSLNPFLAAGWFAGFVQALTKRPHVKDFEQLSEAVLSVKGFWDNKVTRILLVVVFANIGSSLGTVIAGADVVRLFLENLFG</sequence>
<name>A0ABW0U9F3_9BACI</name>
<keyword evidence="1" id="KW-0472">Membrane</keyword>
<dbReference type="RefSeq" id="WP_270896550.1">
    <property type="nucleotide sequence ID" value="NZ_JBHSPF010000039.1"/>
</dbReference>
<dbReference type="Pfam" id="PF01963">
    <property type="entry name" value="TraB_PrgY_gumN"/>
    <property type="match status" value="1"/>
</dbReference>
<feature type="transmembrane region" description="Helical" evidence="1">
    <location>
        <begin position="291"/>
        <end position="313"/>
    </location>
</feature>
<gene>
    <name evidence="2" type="ORF">ACFPTR_08595</name>
</gene>
<dbReference type="EMBL" id="JBHSPF010000039">
    <property type="protein sequence ID" value="MFC5628930.1"/>
    <property type="molecule type" value="Genomic_DNA"/>
</dbReference>
<feature type="transmembrane region" description="Helical" evidence="1">
    <location>
        <begin position="364"/>
        <end position="391"/>
    </location>
</feature>
<keyword evidence="1" id="KW-1133">Transmembrane helix</keyword>
<dbReference type="NCBIfam" id="TIGR00261">
    <property type="entry name" value="traB"/>
    <property type="match status" value="1"/>
</dbReference>
<comment type="caution">
    <text evidence="2">The sequence shown here is derived from an EMBL/GenBank/DDBJ whole genome shotgun (WGS) entry which is preliminary data.</text>
</comment>
<accession>A0ABW0U9F3</accession>
<dbReference type="InterPro" id="IPR046345">
    <property type="entry name" value="TraB_PrgY-like"/>
</dbReference>